<dbReference type="EMBL" id="JACIBS010000001">
    <property type="protein sequence ID" value="MBB3663855.1"/>
    <property type="molecule type" value="Genomic_DNA"/>
</dbReference>
<dbReference type="Pfam" id="PF08352">
    <property type="entry name" value="oligo_HPY"/>
    <property type="match status" value="2"/>
</dbReference>
<evidence type="ECO:0000256" key="2">
    <source>
        <dbReference type="ARBA" id="ARBA00005417"/>
    </source>
</evidence>
<evidence type="ECO:0000256" key="5">
    <source>
        <dbReference type="ARBA" id="ARBA00022741"/>
    </source>
</evidence>
<comment type="caution">
    <text evidence="9">The sequence shown here is derived from an EMBL/GenBank/DDBJ whole genome shotgun (WGS) entry which is preliminary data.</text>
</comment>
<dbReference type="SUPFAM" id="SSF52540">
    <property type="entry name" value="P-loop containing nucleoside triphosphate hydrolases"/>
    <property type="match status" value="2"/>
</dbReference>
<keyword evidence="3" id="KW-0813">Transport</keyword>
<evidence type="ECO:0000256" key="4">
    <source>
        <dbReference type="ARBA" id="ARBA00022475"/>
    </source>
</evidence>
<organism evidence="9 10">
    <name type="scientific">Prauserella sediminis</name>
    <dbReference type="NCBI Taxonomy" id="577680"/>
    <lineage>
        <taxon>Bacteria</taxon>
        <taxon>Bacillati</taxon>
        <taxon>Actinomycetota</taxon>
        <taxon>Actinomycetes</taxon>
        <taxon>Pseudonocardiales</taxon>
        <taxon>Pseudonocardiaceae</taxon>
        <taxon>Prauserella</taxon>
        <taxon>Prauserella salsuginis group</taxon>
    </lineage>
</organism>
<keyword evidence="5" id="KW-0547">Nucleotide-binding</keyword>
<keyword evidence="6 9" id="KW-0067">ATP-binding</keyword>
<gene>
    <name evidence="9" type="ORF">FB384_002759</name>
</gene>
<dbReference type="FunFam" id="3.40.50.300:FF:000016">
    <property type="entry name" value="Oligopeptide ABC transporter ATP-binding component"/>
    <property type="match status" value="2"/>
</dbReference>
<evidence type="ECO:0000313" key="10">
    <source>
        <dbReference type="Proteomes" id="UP000564573"/>
    </source>
</evidence>
<comment type="subcellular location">
    <subcellularLocation>
        <location evidence="1">Cell membrane</location>
        <topology evidence="1">Peripheral membrane protein</topology>
    </subcellularLocation>
</comment>
<dbReference type="GO" id="GO:0005524">
    <property type="term" value="F:ATP binding"/>
    <property type="evidence" value="ECO:0007669"/>
    <property type="project" value="UniProtKB-KW"/>
</dbReference>
<dbReference type="AlphaFoldDB" id="A0A839XVM3"/>
<accession>A0A839XVM3</accession>
<keyword evidence="4" id="KW-1003">Cell membrane</keyword>
<dbReference type="PROSITE" id="PS50893">
    <property type="entry name" value="ABC_TRANSPORTER_2"/>
    <property type="match status" value="2"/>
</dbReference>
<protein>
    <submittedName>
        <fullName evidence="9">Peptide/nickel transport system ATP-binding protein</fullName>
    </submittedName>
</protein>
<dbReference type="PANTHER" id="PTHR43297">
    <property type="entry name" value="OLIGOPEPTIDE TRANSPORT ATP-BINDING PROTEIN APPD"/>
    <property type="match status" value="1"/>
</dbReference>
<dbReference type="Proteomes" id="UP000564573">
    <property type="component" value="Unassembled WGS sequence"/>
</dbReference>
<evidence type="ECO:0000256" key="7">
    <source>
        <dbReference type="ARBA" id="ARBA00023136"/>
    </source>
</evidence>
<dbReference type="InterPro" id="IPR027417">
    <property type="entry name" value="P-loop_NTPase"/>
</dbReference>
<dbReference type="GO" id="GO:0016887">
    <property type="term" value="F:ATP hydrolysis activity"/>
    <property type="evidence" value="ECO:0007669"/>
    <property type="project" value="InterPro"/>
</dbReference>
<feature type="domain" description="ABC transporter" evidence="8">
    <location>
        <begin position="20"/>
        <end position="268"/>
    </location>
</feature>
<evidence type="ECO:0000256" key="1">
    <source>
        <dbReference type="ARBA" id="ARBA00004202"/>
    </source>
</evidence>
<dbReference type="GO" id="GO:0015833">
    <property type="term" value="P:peptide transport"/>
    <property type="evidence" value="ECO:0007669"/>
    <property type="project" value="InterPro"/>
</dbReference>
<dbReference type="RefSeq" id="WP_258938079.1">
    <property type="nucleotide sequence ID" value="NZ_JACIBS010000001.1"/>
</dbReference>
<evidence type="ECO:0000313" key="9">
    <source>
        <dbReference type="EMBL" id="MBB3663855.1"/>
    </source>
</evidence>
<dbReference type="InterPro" id="IPR017871">
    <property type="entry name" value="ABC_transporter-like_CS"/>
</dbReference>
<dbReference type="SMART" id="SM00382">
    <property type="entry name" value="AAA"/>
    <property type="match status" value="2"/>
</dbReference>
<dbReference type="GO" id="GO:0005886">
    <property type="term" value="C:plasma membrane"/>
    <property type="evidence" value="ECO:0007669"/>
    <property type="project" value="UniProtKB-SubCell"/>
</dbReference>
<proteinExistence type="inferred from homology"/>
<comment type="similarity">
    <text evidence="2">Belongs to the ABC transporter superfamily.</text>
</comment>
<evidence type="ECO:0000259" key="8">
    <source>
        <dbReference type="PROSITE" id="PS50893"/>
    </source>
</evidence>
<dbReference type="NCBIfam" id="NF007739">
    <property type="entry name" value="PRK10419.1"/>
    <property type="match status" value="2"/>
</dbReference>
<dbReference type="InterPro" id="IPR013563">
    <property type="entry name" value="Oligopep_ABC_C"/>
</dbReference>
<feature type="domain" description="ABC transporter" evidence="8">
    <location>
        <begin position="323"/>
        <end position="568"/>
    </location>
</feature>
<dbReference type="Gene3D" id="3.40.50.300">
    <property type="entry name" value="P-loop containing nucleotide triphosphate hydrolases"/>
    <property type="match status" value="2"/>
</dbReference>
<keyword evidence="10" id="KW-1185">Reference proteome</keyword>
<sequence length="595" mass="64817">MSTETQSPQAAGTTGPVLSISDLNISFKTEDGPVDAVKGISFDVEPGEILAIVGESGSGKSVTSMSVPGLLPKTSSITGARKVEDLDLGGLPPKELRKHRGNDVAMIFQEPMTALNPMYTIGWQLRESLRAHNKNMSKAAADKRAVELLELVGFPEPETRITQYPHQLSGGLRQRVVIAMAISCDPKIIIADEPTTALDVTVQAEILGLLRKLRDELNTAIVLITHDMGVVADLADRVLVMYHGEIVEQAPVEDLFANPQEDYTRRLLSAVPVLGSRPAGRRLLESEPAATSEPEISDSEVAERLKAVEEELASEVKDEAPALELKNIVLEFPGRGRKNKVRAVDDVSLSIQRGEIVGLVGESGSGKSTVGRCATRLLDPTSGTVSVGGRDITKLSTKQLRPLRRYFSIVFQDPASTLDPKMTIGESIAEPLVLHKVLSGTALTSRVTDLLDQVQLSGHYRNRYPHELSGGQRQRIAIARALALDPKLLIADEPTSALDVSVQAKVLDLFLDLQQRLNFACLFISHDLAVVDLLADRVAVMRKGELVEVGERDQVLHDPQHDYTKRLLAAAPVADPTKQRERREAWEAGRYTLAE</sequence>
<dbReference type="NCBIfam" id="NF008453">
    <property type="entry name" value="PRK11308.1"/>
    <property type="match status" value="2"/>
</dbReference>
<dbReference type="Pfam" id="PF00005">
    <property type="entry name" value="ABC_tran"/>
    <property type="match status" value="2"/>
</dbReference>
<dbReference type="InterPro" id="IPR003439">
    <property type="entry name" value="ABC_transporter-like_ATP-bd"/>
</dbReference>
<name>A0A839XVM3_9PSEU</name>
<dbReference type="PROSITE" id="PS00211">
    <property type="entry name" value="ABC_TRANSPORTER_1"/>
    <property type="match status" value="1"/>
</dbReference>
<keyword evidence="7" id="KW-0472">Membrane</keyword>
<evidence type="ECO:0000256" key="6">
    <source>
        <dbReference type="ARBA" id="ARBA00022840"/>
    </source>
</evidence>
<dbReference type="PANTHER" id="PTHR43297:SF2">
    <property type="entry name" value="DIPEPTIDE TRANSPORT ATP-BINDING PROTEIN DPPD"/>
    <property type="match status" value="1"/>
</dbReference>
<evidence type="ECO:0000256" key="3">
    <source>
        <dbReference type="ARBA" id="ARBA00022448"/>
    </source>
</evidence>
<dbReference type="InterPro" id="IPR003593">
    <property type="entry name" value="AAA+_ATPase"/>
</dbReference>
<dbReference type="CDD" id="cd03257">
    <property type="entry name" value="ABC_NikE_OppD_transporters"/>
    <property type="match status" value="2"/>
</dbReference>
<dbReference type="InterPro" id="IPR050388">
    <property type="entry name" value="ABC_Ni/Peptide_Import"/>
</dbReference>
<reference evidence="9 10" key="1">
    <citation type="submission" date="2020-08" db="EMBL/GenBank/DDBJ databases">
        <title>Sequencing the genomes of 1000 actinobacteria strains.</title>
        <authorList>
            <person name="Klenk H.-P."/>
        </authorList>
    </citation>
    <scope>NUCLEOTIDE SEQUENCE [LARGE SCALE GENOMIC DNA]</scope>
    <source>
        <strain evidence="9 10">DSM 45267</strain>
    </source>
</reference>